<feature type="transmembrane region" description="Helical" evidence="1">
    <location>
        <begin position="28"/>
        <end position="47"/>
    </location>
</feature>
<feature type="transmembrane region" description="Helical" evidence="1">
    <location>
        <begin position="148"/>
        <end position="169"/>
    </location>
</feature>
<feature type="transmembrane region" description="Helical" evidence="1">
    <location>
        <begin position="59"/>
        <end position="80"/>
    </location>
</feature>
<evidence type="ECO:0000313" key="3">
    <source>
        <dbReference type="Proteomes" id="UP000526003"/>
    </source>
</evidence>
<sequence length="174" mass="19790">MTNEQLFQHYEKIYFHELSRKEQIFSRLSIPLATIIAIAGFYSVIITGDRAALTLGAKIWFLTIIAISIFALGIGIYFFIDALLGKTDENLPAPNTIEKYRLDLIAYYSDEKDPDTVVTEQLHKYYYENYMNCATICTINNDRKSSSLYYCNVFLILAAGIAVIAYAVITIPKL</sequence>
<name>A0A7X1KZT5_9PSED</name>
<keyword evidence="3" id="KW-1185">Reference proteome</keyword>
<gene>
    <name evidence="2" type="ORF">H7995_23485</name>
</gene>
<accession>A0A7X1KZT5</accession>
<protein>
    <submittedName>
        <fullName evidence="2">Uncharacterized protein</fullName>
    </submittedName>
</protein>
<dbReference type="Proteomes" id="UP000526003">
    <property type="component" value="Unassembled WGS sequence"/>
</dbReference>
<comment type="caution">
    <text evidence="2">The sequence shown here is derived from an EMBL/GenBank/DDBJ whole genome shotgun (WGS) entry which is preliminary data.</text>
</comment>
<evidence type="ECO:0000256" key="1">
    <source>
        <dbReference type="SAM" id="Phobius"/>
    </source>
</evidence>
<proteinExistence type="predicted"/>
<organism evidence="2 3">
    <name type="scientific">Pseudomonas kielensis</name>
    <dbReference type="NCBI Taxonomy" id="2762577"/>
    <lineage>
        <taxon>Bacteria</taxon>
        <taxon>Pseudomonadati</taxon>
        <taxon>Pseudomonadota</taxon>
        <taxon>Gammaproteobacteria</taxon>
        <taxon>Pseudomonadales</taxon>
        <taxon>Pseudomonadaceae</taxon>
        <taxon>Pseudomonas</taxon>
    </lineage>
</organism>
<dbReference type="RefSeq" id="WP_185819012.1">
    <property type="nucleotide sequence ID" value="NZ_JACMYG010000032.1"/>
</dbReference>
<dbReference type="EMBL" id="JACMYG010000032">
    <property type="protein sequence ID" value="MBC2692755.1"/>
    <property type="molecule type" value="Genomic_DNA"/>
</dbReference>
<keyword evidence="1" id="KW-0472">Membrane</keyword>
<keyword evidence="1" id="KW-1133">Transmembrane helix</keyword>
<evidence type="ECO:0000313" key="2">
    <source>
        <dbReference type="EMBL" id="MBC2692755.1"/>
    </source>
</evidence>
<keyword evidence="1" id="KW-0812">Transmembrane</keyword>
<reference evidence="2 3" key="1">
    <citation type="submission" date="2020-08" db="EMBL/GenBank/DDBJ databases">
        <title>Pseudomonas sp. nov.</title>
        <authorList>
            <person name="Gieschler S."/>
            <person name="Fiedler G."/>
            <person name="Brinks E."/>
            <person name="Boehnlein C."/>
            <person name="Franz C.M.A.P."/>
            <person name="Kabisch J."/>
        </authorList>
    </citation>
    <scope>NUCLEOTIDE SEQUENCE [LARGE SCALE GENOMIC DNA]</scope>
    <source>
        <strain evidence="2 3">MBT-1</strain>
    </source>
</reference>
<dbReference type="AlphaFoldDB" id="A0A7X1KZT5"/>